<dbReference type="Proteomes" id="UP000472277">
    <property type="component" value="Chromosome 32"/>
</dbReference>
<dbReference type="PANTHER" id="PTHR13932:SF5">
    <property type="entry name" value="RADICAL S-ADENOSYL METHIONINE DOMAIN-CONTAINING PROTEIN 1, MITOCHONDRIAL"/>
    <property type="match status" value="1"/>
</dbReference>
<keyword evidence="3" id="KW-1185">Reference proteome</keyword>
<evidence type="ECO:0000313" key="3">
    <source>
        <dbReference type="Proteomes" id="UP000472277"/>
    </source>
</evidence>
<dbReference type="InterPro" id="IPR034505">
    <property type="entry name" value="Coproporphyrinogen-III_oxidase"/>
</dbReference>
<dbReference type="GO" id="GO:0006779">
    <property type="term" value="P:porphyrin-containing compound biosynthetic process"/>
    <property type="evidence" value="ECO:0007669"/>
    <property type="project" value="TreeGrafter"/>
</dbReference>
<gene>
    <name evidence="2" type="primary">rsad1</name>
</gene>
<dbReference type="AlphaFoldDB" id="A0A673ZCF7"/>
<evidence type="ECO:0000313" key="2">
    <source>
        <dbReference type="Ensembl" id="ENSSTUP00000043876.1"/>
    </source>
</evidence>
<dbReference type="GeneTree" id="ENSGT00390000011216"/>
<proteinExistence type="predicted"/>
<feature type="domain" description="HemN C-terminal" evidence="1">
    <location>
        <begin position="305"/>
        <end position="374"/>
    </location>
</feature>
<name>A0A673ZCF7_SALTR</name>
<dbReference type="Pfam" id="PF06969">
    <property type="entry name" value="HemN_C"/>
    <property type="match status" value="1"/>
</dbReference>
<dbReference type="GO" id="GO:0005739">
    <property type="term" value="C:mitochondrion"/>
    <property type="evidence" value="ECO:0007669"/>
    <property type="project" value="TreeGrafter"/>
</dbReference>
<accession>A0A673ZCF7</accession>
<dbReference type="InterPro" id="IPR058240">
    <property type="entry name" value="rSAM_sf"/>
</dbReference>
<sequence length="417" mass="46459">MLECLQRETETLPRHVGVSPEGDGDLTTSCWSVSRGRRRPYHVMLECLQRETETLPRHVGVSPEGDGDLTTSCWSVSRGRRRPYHVMLECLQRETETLLKLSQVSRITSVLFGGGTPSLARPSTVAAVLETVARHAGLSEEAEVTLEVNPTPVGSSKLEDILHAGVNHFSIGVQVRLRLVFSQLHIVDFQKAFSEVLKYVLLLYIPWLFRQVQKGQLSVPSDDITAVMYESYEVSNFARNVSSTLFLSVCVCPLGLFCLPGAHGRFVPHGEGDVCREARTQTLEPDVWLREVQQRGHGTRRRIPLTHLGLLEKVLVMGLRLVDSITQQHWQLFSPRADLLQILSSSSEVQDLQQTGLLILDDRGLRCSWQGLALLDSMLPTLLLLLEAYTQGLQEQQARGATIGDQRDGGQRVSKPG</sequence>
<dbReference type="Ensembl" id="ENSSTUT00000045803.1">
    <property type="protein sequence ID" value="ENSSTUP00000043876.1"/>
    <property type="gene ID" value="ENSSTUG00000018488.1"/>
</dbReference>
<reference evidence="2" key="2">
    <citation type="submission" date="2025-09" db="UniProtKB">
        <authorList>
            <consortium name="Ensembl"/>
        </authorList>
    </citation>
    <scope>IDENTIFICATION</scope>
</reference>
<dbReference type="PANTHER" id="PTHR13932">
    <property type="entry name" value="COPROPORPHYRINIGEN III OXIDASE"/>
    <property type="match status" value="1"/>
</dbReference>
<organism evidence="2 3">
    <name type="scientific">Salmo trutta</name>
    <name type="common">Brown trout</name>
    <dbReference type="NCBI Taxonomy" id="8032"/>
    <lineage>
        <taxon>Eukaryota</taxon>
        <taxon>Metazoa</taxon>
        <taxon>Chordata</taxon>
        <taxon>Craniata</taxon>
        <taxon>Vertebrata</taxon>
        <taxon>Euteleostomi</taxon>
        <taxon>Actinopterygii</taxon>
        <taxon>Neopterygii</taxon>
        <taxon>Teleostei</taxon>
        <taxon>Protacanthopterygii</taxon>
        <taxon>Salmoniformes</taxon>
        <taxon>Salmonidae</taxon>
        <taxon>Salmoninae</taxon>
        <taxon>Salmo</taxon>
    </lineage>
</organism>
<evidence type="ECO:0000259" key="1">
    <source>
        <dbReference type="Pfam" id="PF06969"/>
    </source>
</evidence>
<dbReference type="SUPFAM" id="SSF102114">
    <property type="entry name" value="Radical SAM enzymes"/>
    <property type="match status" value="2"/>
</dbReference>
<dbReference type="InterPro" id="IPR010723">
    <property type="entry name" value="HemN_C"/>
</dbReference>
<dbReference type="GO" id="GO:0051539">
    <property type="term" value="F:4 iron, 4 sulfur cluster binding"/>
    <property type="evidence" value="ECO:0007669"/>
    <property type="project" value="TreeGrafter"/>
</dbReference>
<reference evidence="2" key="1">
    <citation type="submission" date="2025-08" db="UniProtKB">
        <authorList>
            <consortium name="Ensembl"/>
        </authorList>
    </citation>
    <scope>IDENTIFICATION</scope>
</reference>
<protein>
    <submittedName>
        <fullName evidence="2">Radical S-adenosyl methionine domain containing 1</fullName>
    </submittedName>
</protein>